<dbReference type="GO" id="GO:0009523">
    <property type="term" value="C:photosystem II"/>
    <property type="evidence" value="ECO:0007669"/>
    <property type="project" value="InterPro"/>
</dbReference>
<dbReference type="PANTHER" id="PTHR34041:SF3">
    <property type="entry name" value="PHOTOSYSTEM II D1 PRECURSOR PROCESSING PROTEIN PSB27-H2, CHLOROPLASTIC"/>
    <property type="match status" value="1"/>
</dbReference>
<dbReference type="AlphaFoldDB" id="A0A835MRD4"/>
<evidence type="ECO:0000313" key="1">
    <source>
        <dbReference type="EMBL" id="KAF9673714.1"/>
    </source>
</evidence>
<evidence type="ECO:0000313" key="2">
    <source>
        <dbReference type="Proteomes" id="UP000657918"/>
    </source>
</evidence>
<dbReference type="OrthoDB" id="10458794at2759"/>
<sequence length="134" mass="15057">MVHHSSTLFLDGSNRNWNPVLTLNCVLIPLQVPAEDESTDQQEEQDDGVVGASARDAVKNLRGSLEGDPRDVAKFIRRIADAARESIREYLGSWRDQEKVVREICIFNVLPFGELLHSATISFLGFTCRNHMTC</sequence>
<proteinExistence type="predicted"/>
<dbReference type="GO" id="GO:0010206">
    <property type="term" value="P:photosystem II repair"/>
    <property type="evidence" value="ECO:0007669"/>
    <property type="project" value="InterPro"/>
</dbReference>
<dbReference type="EMBL" id="JADGMS010000010">
    <property type="protein sequence ID" value="KAF9673714.1"/>
    <property type="molecule type" value="Genomic_DNA"/>
</dbReference>
<organism evidence="1 2">
    <name type="scientific">Salix dunnii</name>
    <dbReference type="NCBI Taxonomy" id="1413687"/>
    <lineage>
        <taxon>Eukaryota</taxon>
        <taxon>Viridiplantae</taxon>
        <taxon>Streptophyta</taxon>
        <taxon>Embryophyta</taxon>
        <taxon>Tracheophyta</taxon>
        <taxon>Spermatophyta</taxon>
        <taxon>Magnoliopsida</taxon>
        <taxon>eudicotyledons</taxon>
        <taxon>Gunneridae</taxon>
        <taxon>Pentapetalae</taxon>
        <taxon>rosids</taxon>
        <taxon>fabids</taxon>
        <taxon>Malpighiales</taxon>
        <taxon>Salicaceae</taxon>
        <taxon>Saliceae</taxon>
        <taxon>Salix</taxon>
    </lineage>
</organism>
<accession>A0A835MRD4</accession>
<keyword evidence="2" id="KW-1185">Reference proteome</keyword>
<dbReference type="GO" id="GO:0009543">
    <property type="term" value="C:chloroplast thylakoid lumen"/>
    <property type="evidence" value="ECO:0007669"/>
    <property type="project" value="TreeGrafter"/>
</dbReference>
<dbReference type="PANTHER" id="PTHR34041">
    <property type="entry name" value="PHOTOSYSTEM II REPAIR PROTEIN PSB27-H1, CHLOROPLASTIC"/>
    <property type="match status" value="1"/>
</dbReference>
<dbReference type="Proteomes" id="UP000657918">
    <property type="component" value="Unassembled WGS sequence"/>
</dbReference>
<dbReference type="GO" id="GO:0010207">
    <property type="term" value="P:photosystem II assembly"/>
    <property type="evidence" value="ECO:0007669"/>
    <property type="project" value="InterPro"/>
</dbReference>
<dbReference type="Pfam" id="PF13326">
    <property type="entry name" value="PSII_Pbs27"/>
    <property type="match status" value="1"/>
</dbReference>
<comment type="caution">
    <text evidence="1">The sequence shown here is derived from an EMBL/GenBank/DDBJ whole genome shotgun (WGS) entry which is preliminary data.</text>
</comment>
<dbReference type="InterPro" id="IPR025585">
    <property type="entry name" value="PSII_Psb27"/>
</dbReference>
<reference evidence="1 2" key="1">
    <citation type="submission" date="2020-10" db="EMBL/GenBank/DDBJ databases">
        <title>Plant Genome Project.</title>
        <authorList>
            <person name="Zhang R.-G."/>
        </authorList>
    </citation>
    <scope>NUCLEOTIDE SEQUENCE [LARGE SCALE GENOMIC DNA]</scope>
    <source>
        <strain evidence="1">FAFU-HL-1</strain>
        <tissue evidence="1">Leaf</tissue>
    </source>
</reference>
<gene>
    <name evidence="1" type="ORF">SADUNF_Sadunf10G0052900</name>
</gene>
<protein>
    <submittedName>
        <fullName evidence="1">Uncharacterized protein</fullName>
    </submittedName>
</protein>
<name>A0A835MRD4_9ROSI</name>